<organism evidence="2 3">
    <name type="scientific">Actinoallomurus vinaceus</name>
    <dbReference type="NCBI Taxonomy" id="1080074"/>
    <lineage>
        <taxon>Bacteria</taxon>
        <taxon>Bacillati</taxon>
        <taxon>Actinomycetota</taxon>
        <taxon>Actinomycetes</taxon>
        <taxon>Streptosporangiales</taxon>
        <taxon>Thermomonosporaceae</taxon>
        <taxon>Actinoallomurus</taxon>
    </lineage>
</organism>
<feature type="region of interest" description="Disordered" evidence="1">
    <location>
        <begin position="298"/>
        <end position="323"/>
    </location>
</feature>
<dbReference type="RefSeq" id="WP_345438697.1">
    <property type="nucleotide sequence ID" value="NZ_BAABHK010000016.1"/>
</dbReference>
<dbReference type="InterPro" id="IPR045998">
    <property type="entry name" value="DUF5954"/>
</dbReference>
<protein>
    <recommendedName>
        <fullName evidence="4">PE-PGRS family protein</fullName>
    </recommendedName>
</protein>
<gene>
    <name evidence="2" type="ORF">GCM10023196_082440</name>
</gene>
<evidence type="ECO:0008006" key="4">
    <source>
        <dbReference type="Google" id="ProtNLM"/>
    </source>
</evidence>
<dbReference type="EMBL" id="BAABHK010000016">
    <property type="protein sequence ID" value="GAA4635749.1"/>
    <property type="molecule type" value="Genomic_DNA"/>
</dbReference>
<keyword evidence="3" id="KW-1185">Reference proteome</keyword>
<accession>A0ABP8UMG7</accession>
<sequence length="323" mass="36187">MSFPLMPGFDHINVVADLDPVAAMRDSDLGDRIRMYPKLLPAGAPDFGYAVQRGTEWRIGCVGAMDPEGARYSLAAGLRIEAKEREKDPEIAGAMRAVAGRLDPEDGAQLPKDEWEIGDRRYRVIRIEKFTLIGRRVMEPPRPTDTDPPDEARFLEDHLIDPRAPAGQWEAQLRLNLVGHLPIPGTVPETVELEARHAIRTHPGVVVLPPTFTVVEIKGDTWDPLTGADGPDQARTHLARYFSELLPRLLEFQGDPADPEEIAEWEDAAERIEEMSGPEFAVLDRRFRIVRVSRMLRVGRDGPEGPRPSDQERYGMHGTQSRS</sequence>
<dbReference type="Pfam" id="PF19379">
    <property type="entry name" value="DUF5954"/>
    <property type="match status" value="1"/>
</dbReference>
<dbReference type="Proteomes" id="UP001501442">
    <property type="component" value="Unassembled WGS sequence"/>
</dbReference>
<comment type="caution">
    <text evidence="2">The sequence shown here is derived from an EMBL/GenBank/DDBJ whole genome shotgun (WGS) entry which is preliminary data.</text>
</comment>
<proteinExistence type="predicted"/>
<evidence type="ECO:0000313" key="3">
    <source>
        <dbReference type="Proteomes" id="UP001501442"/>
    </source>
</evidence>
<evidence type="ECO:0000313" key="2">
    <source>
        <dbReference type="EMBL" id="GAA4635749.1"/>
    </source>
</evidence>
<reference evidence="3" key="1">
    <citation type="journal article" date="2019" name="Int. J. Syst. Evol. Microbiol.">
        <title>The Global Catalogue of Microorganisms (GCM) 10K type strain sequencing project: providing services to taxonomists for standard genome sequencing and annotation.</title>
        <authorList>
            <consortium name="The Broad Institute Genomics Platform"/>
            <consortium name="The Broad Institute Genome Sequencing Center for Infectious Disease"/>
            <person name="Wu L."/>
            <person name="Ma J."/>
        </authorList>
    </citation>
    <scope>NUCLEOTIDE SEQUENCE [LARGE SCALE GENOMIC DNA]</scope>
    <source>
        <strain evidence="3">JCM 17939</strain>
    </source>
</reference>
<evidence type="ECO:0000256" key="1">
    <source>
        <dbReference type="SAM" id="MobiDB-lite"/>
    </source>
</evidence>
<name>A0ABP8UMG7_9ACTN</name>
<feature type="compositionally biased region" description="Basic and acidic residues" evidence="1">
    <location>
        <begin position="298"/>
        <end position="315"/>
    </location>
</feature>